<feature type="compositionally biased region" description="Basic and acidic residues" evidence="1">
    <location>
        <begin position="13"/>
        <end position="23"/>
    </location>
</feature>
<sequence length="73" mass="8637">MSEKLKKRATKARFREREQKHATTESLGEKNPPPLLRKPFEAVLNRSRQQKAREEKTHCVEEECWRNSSSATR</sequence>
<evidence type="ECO:0000313" key="2">
    <source>
        <dbReference type="EMBL" id="KAF3525957.1"/>
    </source>
</evidence>
<evidence type="ECO:0000313" key="3">
    <source>
        <dbReference type="Proteomes" id="UP000712600"/>
    </source>
</evidence>
<protein>
    <submittedName>
        <fullName evidence="2">Uncharacterized protein</fullName>
    </submittedName>
</protein>
<accession>A0A8S9PTK5</accession>
<proteinExistence type="predicted"/>
<dbReference type="EMBL" id="QGKX02001347">
    <property type="protein sequence ID" value="KAF3525957.1"/>
    <property type="molecule type" value="Genomic_DNA"/>
</dbReference>
<name>A0A8S9PTK5_BRACR</name>
<gene>
    <name evidence="2" type="ORF">F2Q69_00050678</name>
</gene>
<organism evidence="2 3">
    <name type="scientific">Brassica cretica</name>
    <name type="common">Mustard</name>
    <dbReference type="NCBI Taxonomy" id="69181"/>
    <lineage>
        <taxon>Eukaryota</taxon>
        <taxon>Viridiplantae</taxon>
        <taxon>Streptophyta</taxon>
        <taxon>Embryophyta</taxon>
        <taxon>Tracheophyta</taxon>
        <taxon>Spermatophyta</taxon>
        <taxon>Magnoliopsida</taxon>
        <taxon>eudicotyledons</taxon>
        <taxon>Gunneridae</taxon>
        <taxon>Pentapetalae</taxon>
        <taxon>rosids</taxon>
        <taxon>malvids</taxon>
        <taxon>Brassicales</taxon>
        <taxon>Brassicaceae</taxon>
        <taxon>Brassiceae</taxon>
        <taxon>Brassica</taxon>
    </lineage>
</organism>
<dbReference type="Proteomes" id="UP000712600">
    <property type="component" value="Unassembled WGS sequence"/>
</dbReference>
<feature type="region of interest" description="Disordered" evidence="1">
    <location>
        <begin position="1"/>
        <end position="37"/>
    </location>
</feature>
<evidence type="ECO:0000256" key="1">
    <source>
        <dbReference type="SAM" id="MobiDB-lite"/>
    </source>
</evidence>
<dbReference type="AlphaFoldDB" id="A0A8S9PTK5"/>
<comment type="caution">
    <text evidence="2">The sequence shown here is derived from an EMBL/GenBank/DDBJ whole genome shotgun (WGS) entry which is preliminary data.</text>
</comment>
<feature type="compositionally biased region" description="Basic residues" evidence="1">
    <location>
        <begin position="1"/>
        <end position="12"/>
    </location>
</feature>
<reference evidence="2" key="1">
    <citation type="submission" date="2019-12" db="EMBL/GenBank/DDBJ databases">
        <title>Genome sequencing and annotation of Brassica cretica.</title>
        <authorList>
            <person name="Studholme D.J."/>
            <person name="Sarris P."/>
        </authorList>
    </citation>
    <scope>NUCLEOTIDE SEQUENCE</scope>
    <source>
        <strain evidence="2">PFS-109/04</strain>
        <tissue evidence="2">Leaf</tissue>
    </source>
</reference>